<evidence type="ECO:0000256" key="1">
    <source>
        <dbReference type="ARBA" id="ARBA00004651"/>
    </source>
</evidence>
<organism evidence="8 9">
    <name type="scientific">Mogibacterium diversum</name>
    <dbReference type="NCBI Taxonomy" id="114527"/>
    <lineage>
        <taxon>Bacteria</taxon>
        <taxon>Bacillati</taxon>
        <taxon>Bacillota</taxon>
        <taxon>Clostridia</taxon>
        <taxon>Peptostreptococcales</taxon>
        <taxon>Anaerovoracaceae</taxon>
        <taxon>Mogibacterium</taxon>
    </lineage>
</organism>
<gene>
    <name evidence="8" type="ORF">C5Q96_08400</name>
</gene>
<keyword evidence="5 6" id="KW-0472">Membrane</keyword>
<dbReference type="PANTHER" id="PTHR30287">
    <property type="entry name" value="MEMBRANE COMPONENT OF PREDICTED ABC SUPERFAMILY METABOLITE UPTAKE TRANSPORTER"/>
    <property type="match status" value="1"/>
</dbReference>
<feature type="transmembrane region" description="Helical" evidence="6">
    <location>
        <begin position="20"/>
        <end position="37"/>
    </location>
</feature>
<evidence type="ECO:0000259" key="7">
    <source>
        <dbReference type="Pfam" id="PF02687"/>
    </source>
</evidence>
<dbReference type="GeneID" id="78392281"/>
<feature type="transmembrane region" description="Helical" evidence="6">
    <location>
        <begin position="329"/>
        <end position="351"/>
    </location>
</feature>
<name>A0A2S0L6M1_9FIRM</name>
<evidence type="ECO:0000256" key="5">
    <source>
        <dbReference type="ARBA" id="ARBA00023136"/>
    </source>
</evidence>
<keyword evidence="2" id="KW-1003">Cell membrane</keyword>
<dbReference type="GO" id="GO:0005886">
    <property type="term" value="C:plasma membrane"/>
    <property type="evidence" value="ECO:0007669"/>
    <property type="project" value="UniProtKB-SubCell"/>
</dbReference>
<dbReference type="InterPro" id="IPR038766">
    <property type="entry name" value="Membrane_comp_ABC_pdt"/>
</dbReference>
<protein>
    <submittedName>
        <fullName evidence="8">Peptide ABC transporter permease</fullName>
    </submittedName>
</protein>
<feature type="transmembrane region" description="Helical" evidence="6">
    <location>
        <begin position="722"/>
        <end position="744"/>
    </location>
</feature>
<evidence type="ECO:0000256" key="3">
    <source>
        <dbReference type="ARBA" id="ARBA00022692"/>
    </source>
</evidence>
<dbReference type="InterPro" id="IPR003838">
    <property type="entry name" value="ABC3_permease_C"/>
</dbReference>
<accession>A0A2S0L6M1</accession>
<keyword evidence="9" id="KW-1185">Reference proteome</keyword>
<feature type="transmembrane region" description="Helical" evidence="6">
    <location>
        <begin position="374"/>
        <end position="398"/>
    </location>
</feature>
<dbReference type="EMBL" id="CP027228">
    <property type="protein sequence ID" value="AVM48874.1"/>
    <property type="molecule type" value="Genomic_DNA"/>
</dbReference>
<feature type="transmembrane region" description="Helical" evidence="6">
    <location>
        <begin position="495"/>
        <end position="515"/>
    </location>
</feature>
<proteinExistence type="predicted"/>
<feature type="domain" description="ABC3 transporter permease C-terminal" evidence="7">
    <location>
        <begin position="328"/>
        <end position="445"/>
    </location>
</feature>
<evidence type="ECO:0000313" key="9">
    <source>
        <dbReference type="Proteomes" id="UP000237883"/>
    </source>
</evidence>
<evidence type="ECO:0000256" key="4">
    <source>
        <dbReference type="ARBA" id="ARBA00022989"/>
    </source>
</evidence>
<evidence type="ECO:0000256" key="2">
    <source>
        <dbReference type="ARBA" id="ARBA00022475"/>
    </source>
</evidence>
<sequence length="854" mass="94844">MKTTMWKVTRRLIKKSLGRFLSIMLLTMLGSMTLIGLKSAGSDINRSANEYFDKFDTVDLAVIASQGFGAADEKEIREAHGVSEVEFGNFTDTTIAKSSSSIRIYSAPRRISKFEVVKGRLPKRQDEIALTDRYRGKYKIGSNIEFAEKRGVPEQLKRHTYRVTGFINSTEIIADNTLGPSNAGTGALSGYAVVAKSAFKQNVPVIARIRFKDLKDVDRFGDSYTHKLKKHSKELEKLLSDNAADRKIELEKNLRAQYEKRMAGSNTSGFYTGQAKIGENHIDGKENYPSKISVPEPEYHVHTYRTIPGSDGVKMLRNMSFGVGKVGNVFPIVLYLVAALVTVANMTRFVYEERTNAGVMKALGYTERDVTKQFVTFGLCSGGIGSFLGVLLGTYGIPYVLCSSLMANMTMPIPELKFNWTIVGIAVFLSLSCTVLPVLAIVHREFKANAAQLLLPKPPSSSSRILLERVKFIWKRMSFIQKVTARNIFRYKQRMLMTIFGVIGSVALLCAGLGISSSVNDIEGRQFGDLIKYDVVVTKSDEITNDEQIKLDKVLKSSSVAKYEDVYIKQVSQQIKGVDDEQDITIMATSKKSFAPLIDIKTKALHNSITLPKNGVVITEKLAKLLGVSKGDTFNLNDGGKTYTVRVSEIAEMYAGHYMFVSDDYYSHVWGETPAANSYLVKVKEKSDIANVASKFMNLEGVKGVAHNLNIIEQVRGVSKSLLTVMFVLTIMSTLLAIVILYNLTNINMVERVREISTVKVLGFLNKEATMYIYRETVVLSIIGIVLGLISGKILHDFIIAYVAPSHVMFTPNIELWGYIVPSIAVIGILCVLCVYANRMIRKLNMLDALKSAD</sequence>
<comment type="subcellular location">
    <subcellularLocation>
        <location evidence="1">Cell membrane</location>
        <topology evidence="1">Multi-pass membrane protein</topology>
    </subcellularLocation>
</comment>
<reference evidence="9" key="1">
    <citation type="submission" date="2018-02" db="EMBL/GenBank/DDBJ databases">
        <authorList>
            <person name="Holder M.E."/>
            <person name="Ajami N.J."/>
            <person name="Petrosino J.F."/>
        </authorList>
    </citation>
    <scope>NUCLEOTIDE SEQUENCE [LARGE SCALE GENOMIC DNA]</scope>
    <source>
        <strain evidence="9">CCUG 47132</strain>
    </source>
</reference>
<dbReference type="Proteomes" id="UP000237883">
    <property type="component" value="Chromosome"/>
</dbReference>
<dbReference type="KEGG" id="mdv:C5Q96_08400"/>
<dbReference type="OrthoDB" id="5137249at2"/>
<feature type="transmembrane region" description="Helical" evidence="6">
    <location>
        <begin position="777"/>
        <end position="804"/>
    </location>
</feature>
<dbReference type="AlphaFoldDB" id="A0A2S0L6M1"/>
<dbReference type="Pfam" id="PF02687">
    <property type="entry name" value="FtsX"/>
    <property type="match status" value="2"/>
</dbReference>
<feature type="domain" description="ABC3 transporter permease C-terminal" evidence="7">
    <location>
        <begin position="728"/>
        <end position="845"/>
    </location>
</feature>
<evidence type="ECO:0000256" key="6">
    <source>
        <dbReference type="SAM" id="Phobius"/>
    </source>
</evidence>
<keyword evidence="3 6" id="KW-0812">Transmembrane</keyword>
<evidence type="ECO:0000313" key="8">
    <source>
        <dbReference type="EMBL" id="AVM48874.1"/>
    </source>
</evidence>
<feature type="transmembrane region" description="Helical" evidence="6">
    <location>
        <begin position="418"/>
        <end position="442"/>
    </location>
</feature>
<dbReference type="RefSeq" id="WP_106057928.1">
    <property type="nucleotide sequence ID" value="NZ_CAURSC010000001.1"/>
</dbReference>
<dbReference type="PANTHER" id="PTHR30287:SF1">
    <property type="entry name" value="INNER MEMBRANE PROTEIN"/>
    <property type="match status" value="1"/>
</dbReference>
<feature type="transmembrane region" description="Helical" evidence="6">
    <location>
        <begin position="816"/>
        <end position="837"/>
    </location>
</feature>
<keyword evidence="4 6" id="KW-1133">Transmembrane helix</keyword>